<sequence length="68" mass="7645">MAGSNALIQFQPFSYVSQYTENANSNKKQNQLLFDNSIPYPNTVINPLKLNHIMTSSVLISLALKFIL</sequence>
<dbReference type="Proteomes" id="UP000789375">
    <property type="component" value="Unassembled WGS sequence"/>
</dbReference>
<dbReference type="EMBL" id="CAJVPP010017356">
    <property type="protein sequence ID" value="CAG8732322.1"/>
    <property type="molecule type" value="Genomic_DNA"/>
</dbReference>
<evidence type="ECO:0000313" key="1">
    <source>
        <dbReference type="EMBL" id="CAG8732322.1"/>
    </source>
</evidence>
<proteinExistence type="predicted"/>
<gene>
    <name evidence="1" type="ORF">FMOSSE_LOCUS15702</name>
</gene>
<reference evidence="1" key="1">
    <citation type="submission" date="2021-06" db="EMBL/GenBank/DDBJ databases">
        <authorList>
            <person name="Kallberg Y."/>
            <person name="Tangrot J."/>
            <person name="Rosling A."/>
        </authorList>
    </citation>
    <scope>NUCLEOTIDE SEQUENCE</scope>
    <source>
        <strain evidence="1">87-6 pot B 2015</strain>
    </source>
</reference>
<evidence type="ECO:0000313" key="2">
    <source>
        <dbReference type="Proteomes" id="UP000789375"/>
    </source>
</evidence>
<organism evidence="1 2">
    <name type="scientific">Funneliformis mosseae</name>
    <name type="common">Endomycorrhizal fungus</name>
    <name type="synonym">Glomus mosseae</name>
    <dbReference type="NCBI Taxonomy" id="27381"/>
    <lineage>
        <taxon>Eukaryota</taxon>
        <taxon>Fungi</taxon>
        <taxon>Fungi incertae sedis</taxon>
        <taxon>Mucoromycota</taxon>
        <taxon>Glomeromycotina</taxon>
        <taxon>Glomeromycetes</taxon>
        <taxon>Glomerales</taxon>
        <taxon>Glomeraceae</taxon>
        <taxon>Funneliformis</taxon>
    </lineage>
</organism>
<comment type="caution">
    <text evidence="1">The sequence shown here is derived from an EMBL/GenBank/DDBJ whole genome shotgun (WGS) entry which is preliminary data.</text>
</comment>
<protein>
    <submittedName>
        <fullName evidence="1">2107_t:CDS:1</fullName>
    </submittedName>
</protein>
<dbReference type="AlphaFoldDB" id="A0A9N9NHB9"/>
<name>A0A9N9NHB9_FUNMO</name>
<keyword evidence="2" id="KW-1185">Reference proteome</keyword>
<feature type="non-terminal residue" evidence="1">
    <location>
        <position position="68"/>
    </location>
</feature>
<accession>A0A9N9NHB9</accession>